<name>A0A0F9AY27_9ZZZZ</name>
<comment type="caution">
    <text evidence="1">The sequence shown here is derived from an EMBL/GenBank/DDBJ whole genome shotgun (WGS) entry which is preliminary data.</text>
</comment>
<accession>A0A0F9AY27</accession>
<reference evidence="1" key="1">
    <citation type="journal article" date="2015" name="Nature">
        <title>Complex archaea that bridge the gap between prokaryotes and eukaryotes.</title>
        <authorList>
            <person name="Spang A."/>
            <person name="Saw J.H."/>
            <person name="Jorgensen S.L."/>
            <person name="Zaremba-Niedzwiedzka K."/>
            <person name="Martijn J."/>
            <person name="Lind A.E."/>
            <person name="van Eijk R."/>
            <person name="Schleper C."/>
            <person name="Guy L."/>
            <person name="Ettema T.J."/>
        </authorList>
    </citation>
    <scope>NUCLEOTIDE SEQUENCE</scope>
</reference>
<dbReference type="EMBL" id="LAZR01040513">
    <property type="protein sequence ID" value="KKL14300.1"/>
    <property type="molecule type" value="Genomic_DNA"/>
</dbReference>
<sequence length="90" mass="10214">MEIPILLGSRPSIANPGIWVPIRFDRWFVRVEGLVDSKLTLHSNGPVKNKVKIILPTMNGAIYMGPCQVRVEFKERGTERNVSVFVVEHE</sequence>
<dbReference type="AlphaFoldDB" id="A0A0F9AY27"/>
<evidence type="ECO:0000313" key="1">
    <source>
        <dbReference type="EMBL" id="KKL14300.1"/>
    </source>
</evidence>
<protein>
    <submittedName>
        <fullName evidence="1">Uncharacterized protein</fullName>
    </submittedName>
</protein>
<organism evidence="1">
    <name type="scientific">marine sediment metagenome</name>
    <dbReference type="NCBI Taxonomy" id="412755"/>
    <lineage>
        <taxon>unclassified sequences</taxon>
        <taxon>metagenomes</taxon>
        <taxon>ecological metagenomes</taxon>
    </lineage>
</organism>
<proteinExistence type="predicted"/>
<gene>
    <name evidence="1" type="ORF">LCGC14_2517110</name>
</gene>